<dbReference type="InterPro" id="IPR043519">
    <property type="entry name" value="NT_sf"/>
</dbReference>
<dbReference type="GO" id="GO:0110001">
    <property type="term" value="C:toxin-antitoxin complex"/>
    <property type="evidence" value="ECO:0007669"/>
    <property type="project" value="InterPro"/>
</dbReference>
<evidence type="ECO:0000256" key="4">
    <source>
        <dbReference type="ARBA" id="ARBA00022741"/>
    </source>
</evidence>
<keyword evidence="3" id="KW-0540">Nuclease</keyword>
<evidence type="ECO:0000256" key="2">
    <source>
        <dbReference type="ARBA" id="ARBA00022649"/>
    </source>
</evidence>
<proteinExistence type="predicted"/>
<dbReference type="GO" id="GO:0004540">
    <property type="term" value="F:RNA nuclease activity"/>
    <property type="evidence" value="ECO:0007669"/>
    <property type="project" value="InterPro"/>
</dbReference>
<dbReference type="RefSeq" id="WP_350243863.1">
    <property type="nucleotide sequence ID" value="NZ_CP158299.1"/>
</dbReference>
<evidence type="ECO:0000256" key="3">
    <source>
        <dbReference type="ARBA" id="ARBA00022722"/>
    </source>
</evidence>
<dbReference type="CDD" id="cd05403">
    <property type="entry name" value="NT_KNTase_like"/>
    <property type="match status" value="1"/>
</dbReference>
<name>A0AAU7UBR6_9DEIO</name>
<dbReference type="EMBL" id="CP158299">
    <property type="protein sequence ID" value="XBV85820.1"/>
    <property type="molecule type" value="Genomic_DNA"/>
</dbReference>
<accession>A0AAU7UBR6</accession>
<dbReference type="PANTHER" id="PTHR34139">
    <property type="entry name" value="UPF0331 PROTEIN MJ0127"/>
    <property type="match status" value="1"/>
</dbReference>
<dbReference type="InterPro" id="IPR008201">
    <property type="entry name" value="HepT-like"/>
</dbReference>
<dbReference type="InterPro" id="IPR051813">
    <property type="entry name" value="HepT_RNase_toxin"/>
</dbReference>
<organism evidence="7">
    <name type="scientific">Deinococcus sonorensis KR-87</name>
    <dbReference type="NCBI Taxonomy" id="694439"/>
    <lineage>
        <taxon>Bacteria</taxon>
        <taxon>Thermotogati</taxon>
        <taxon>Deinococcota</taxon>
        <taxon>Deinococci</taxon>
        <taxon>Deinococcales</taxon>
        <taxon>Deinococcaceae</taxon>
        <taxon>Deinococcus</taxon>
    </lineage>
</organism>
<feature type="domain" description="Polymerase nucleotidyl transferase" evidence="6">
    <location>
        <begin position="26"/>
        <end position="100"/>
    </location>
</feature>
<keyword evidence="4" id="KW-0547">Nucleotide-binding</keyword>
<evidence type="ECO:0000256" key="5">
    <source>
        <dbReference type="ARBA" id="ARBA00022801"/>
    </source>
</evidence>
<protein>
    <submittedName>
        <fullName evidence="7">HepT-like ribonuclease domain-containing protein</fullName>
    </submittedName>
</protein>
<dbReference type="KEGG" id="dsc:ABOD76_05825"/>
<gene>
    <name evidence="7" type="ORF">ABOD76_05825</name>
</gene>
<dbReference type="GO" id="GO:0000166">
    <property type="term" value="F:nucleotide binding"/>
    <property type="evidence" value="ECO:0007669"/>
    <property type="project" value="UniProtKB-KW"/>
</dbReference>
<dbReference type="InterPro" id="IPR002934">
    <property type="entry name" value="Polymerase_NTP_transf_dom"/>
</dbReference>
<keyword evidence="2" id="KW-1277">Toxin-antitoxin system</keyword>
<dbReference type="Gene3D" id="3.30.460.10">
    <property type="entry name" value="Beta Polymerase, domain 2"/>
    <property type="match status" value="1"/>
</dbReference>
<dbReference type="PANTHER" id="PTHR34139:SF1">
    <property type="entry name" value="RNASE MJ1380-RELATED"/>
    <property type="match status" value="1"/>
</dbReference>
<keyword evidence="5" id="KW-0378">Hydrolase</keyword>
<evidence type="ECO:0000256" key="1">
    <source>
        <dbReference type="ARBA" id="ARBA00022553"/>
    </source>
</evidence>
<evidence type="ECO:0000313" key="7">
    <source>
        <dbReference type="EMBL" id="XBV85820.1"/>
    </source>
</evidence>
<dbReference type="Pfam" id="PF01934">
    <property type="entry name" value="HepT-like"/>
    <property type="match status" value="1"/>
</dbReference>
<evidence type="ECO:0000259" key="6">
    <source>
        <dbReference type="Pfam" id="PF01909"/>
    </source>
</evidence>
<dbReference type="GO" id="GO:0016787">
    <property type="term" value="F:hydrolase activity"/>
    <property type="evidence" value="ECO:0007669"/>
    <property type="project" value="UniProtKB-KW"/>
</dbReference>
<dbReference type="Pfam" id="PF01909">
    <property type="entry name" value="NTP_transf_2"/>
    <property type="match status" value="1"/>
</dbReference>
<reference evidence="7" key="1">
    <citation type="submission" date="2024-06" db="EMBL/GenBank/DDBJ databases">
        <title>Draft Genome Sequence of Deinococcus sonorensis Type Strain KR-87, a Biofilm Producing Representative of the Genus Deinococcus.</title>
        <authorList>
            <person name="Boren L.S."/>
            <person name="Grosso R.A."/>
            <person name="Hugenberg-Cox A.N."/>
            <person name="Hill J.T.E."/>
            <person name="Albert C.M."/>
            <person name="Tuohy J.M."/>
        </authorList>
    </citation>
    <scope>NUCLEOTIDE SEQUENCE</scope>
    <source>
        <strain evidence="7">KR-87</strain>
    </source>
</reference>
<dbReference type="GO" id="GO:0016779">
    <property type="term" value="F:nucleotidyltransferase activity"/>
    <property type="evidence" value="ECO:0007669"/>
    <property type="project" value="InterPro"/>
</dbReference>
<sequence>MDHSSSEAAPLLGRPRLQEIAAHLREHRHLWQQLDVSRVRLFGSVARDDAHPDSDVDVLIDFQGERGLFDLVQAVWLFEDLLGRRTDVVTEGALHPPLRRPALHDALDVMDPGARPAGGPDGHKRWRWRVQALLNALAAIRHATRGLDEAQFAADPLVQDAVLMNLLRLGEGSKFVPQRLQDEHPEVPWNALRSIRNLIAHDYFGIDLALLWHTVTVDLPALRPRLEQLLARTGED</sequence>
<dbReference type="AlphaFoldDB" id="A0AAU7UBR6"/>
<dbReference type="SUPFAM" id="SSF81301">
    <property type="entry name" value="Nucleotidyltransferase"/>
    <property type="match status" value="1"/>
</dbReference>
<keyword evidence="1" id="KW-0597">Phosphoprotein</keyword>